<evidence type="ECO:0000256" key="7">
    <source>
        <dbReference type="SAM" id="Phobius"/>
    </source>
</evidence>
<keyword evidence="4 7" id="KW-0812">Transmembrane</keyword>
<dbReference type="Pfam" id="PF02687">
    <property type="entry name" value="FtsX"/>
    <property type="match status" value="1"/>
</dbReference>
<keyword evidence="6 7" id="KW-0472">Membrane</keyword>
<gene>
    <name evidence="9" type="ORF">PGH07_02285</name>
</gene>
<keyword evidence="3" id="KW-1003">Cell membrane</keyword>
<evidence type="ECO:0000313" key="10">
    <source>
        <dbReference type="Proteomes" id="UP001169069"/>
    </source>
</evidence>
<comment type="caution">
    <text evidence="9">The sequence shown here is derived from an EMBL/GenBank/DDBJ whole genome shotgun (WGS) entry which is preliminary data.</text>
</comment>
<evidence type="ECO:0000256" key="3">
    <source>
        <dbReference type="ARBA" id="ARBA00022475"/>
    </source>
</evidence>
<feature type="transmembrane region" description="Helical" evidence="7">
    <location>
        <begin position="265"/>
        <end position="291"/>
    </location>
</feature>
<dbReference type="PANTHER" id="PTHR30489:SF0">
    <property type="entry name" value="LIPOPROTEIN-RELEASING SYSTEM TRANSMEMBRANE PROTEIN LOLE"/>
    <property type="match status" value="1"/>
</dbReference>
<evidence type="ECO:0000313" key="9">
    <source>
        <dbReference type="EMBL" id="MDM5271000.1"/>
    </source>
</evidence>
<dbReference type="Proteomes" id="UP001169069">
    <property type="component" value="Unassembled WGS sequence"/>
</dbReference>
<feature type="transmembrane region" description="Helical" evidence="7">
    <location>
        <begin position="312"/>
        <end position="339"/>
    </location>
</feature>
<protein>
    <submittedName>
        <fullName evidence="9">ABC transporter permease</fullName>
    </submittedName>
</protein>
<evidence type="ECO:0000256" key="5">
    <source>
        <dbReference type="ARBA" id="ARBA00022989"/>
    </source>
</evidence>
<sequence>MINREFVHHIIRHYLKYDKDNPFIFISALLAFLGISAGVMVLMIAMGIMNGTQKEFTKRLFVMNYPLTVLPMTQDAVSEDLINDLQKKFPHLKFSPYYTTQVITKNAGAVQGSLLYGIDFDKESQINHIFKEARGQKKDTFRIIVGDSLSFEMDAPKGEKVTLYFSEQEAIGFATMPLQKRFVVDGIFDSGLKAYDKAIIYTTLEAFHKLLKRKEGYYDGLHIYTENPIKEIDRIKAALPDSVIIEGWWQQNGNFFAAMEMEKKALFLVLLLIILVASLNIISSLLMTVMSRRSEIALMRTLGATKAEIRSIFFKLGLVIGSTGILVGTLLGFLGIWILKTFDIISMPADVYGTSKLPVDLTMSDFGLIILGTTIIILLSSLYPAKKASQTDPLTVLRNE</sequence>
<evidence type="ECO:0000256" key="4">
    <source>
        <dbReference type="ARBA" id="ARBA00022692"/>
    </source>
</evidence>
<feature type="transmembrane region" description="Helical" evidence="7">
    <location>
        <begin position="21"/>
        <end position="49"/>
    </location>
</feature>
<evidence type="ECO:0000256" key="1">
    <source>
        <dbReference type="ARBA" id="ARBA00004651"/>
    </source>
</evidence>
<dbReference type="EMBL" id="JAQIBD010000001">
    <property type="protein sequence ID" value="MDM5271000.1"/>
    <property type="molecule type" value="Genomic_DNA"/>
</dbReference>
<name>A0ABT7QVZ1_9BACT</name>
<dbReference type="RefSeq" id="WP_289412280.1">
    <property type="nucleotide sequence ID" value="NZ_JAQIBD010000001.1"/>
</dbReference>
<organism evidence="9 10">
    <name type="scientific">Sulfurovum zhangzhouensis</name>
    <dbReference type="NCBI Taxonomy" id="3019067"/>
    <lineage>
        <taxon>Bacteria</taxon>
        <taxon>Pseudomonadati</taxon>
        <taxon>Campylobacterota</taxon>
        <taxon>Epsilonproteobacteria</taxon>
        <taxon>Campylobacterales</taxon>
        <taxon>Sulfurovaceae</taxon>
        <taxon>Sulfurovum</taxon>
    </lineage>
</organism>
<feature type="domain" description="ABC3 transporter permease C-terminal" evidence="8">
    <location>
        <begin position="268"/>
        <end position="393"/>
    </location>
</feature>
<dbReference type="PANTHER" id="PTHR30489">
    <property type="entry name" value="LIPOPROTEIN-RELEASING SYSTEM TRANSMEMBRANE PROTEIN LOLE"/>
    <property type="match status" value="1"/>
</dbReference>
<feature type="transmembrane region" description="Helical" evidence="7">
    <location>
        <begin position="366"/>
        <end position="385"/>
    </location>
</feature>
<keyword evidence="10" id="KW-1185">Reference proteome</keyword>
<comment type="similarity">
    <text evidence="2">Belongs to the ABC-4 integral membrane protein family. LolC/E subfamily.</text>
</comment>
<evidence type="ECO:0000256" key="2">
    <source>
        <dbReference type="ARBA" id="ARBA00005236"/>
    </source>
</evidence>
<evidence type="ECO:0000259" key="8">
    <source>
        <dbReference type="Pfam" id="PF02687"/>
    </source>
</evidence>
<evidence type="ECO:0000256" key="6">
    <source>
        <dbReference type="ARBA" id="ARBA00023136"/>
    </source>
</evidence>
<reference evidence="9" key="1">
    <citation type="submission" date="2023-01" db="EMBL/GenBank/DDBJ databases">
        <title>Sulfurovum sp. zt1-1 genome assembly.</title>
        <authorList>
            <person name="Wang J."/>
        </authorList>
    </citation>
    <scope>NUCLEOTIDE SEQUENCE</scope>
    <source>
        <strain evidence="9">Zt1-1</strain>
    </source>
</reference>
<accession>A0ABT7QVZ1</accession>
<comment type="subcellular location">
    <subcellularLocation>
        <location evidence="1">Cell membrane</location>
        <topology evidence="1">Multi-pass membrane protein</topology>
    </subcellularLocation>
</comment>
<dbReference type="InterPro" id="IPR003838">
    <property type="entry name" value="ABC3_permease_C"/>
</dbReference>
<dbReference type="InterPro" id="IPR051447">
    <property type="entry name" value="Lipoprotein-release_system"/>
</dbReference>
<keyword evidence="5 7" id="KW-1133">Transmembrane helix</keyword>
<proteinExistence type="inferred from homology"/>